<evidence type="ECO:0000259" key="5">
    <source>
        <dbReference type="Pfam" id="PF22939"/>
    </source>
</evidence>
<feature type="domain" description="GPI inositol-deacylase winged helix" evidence="5">
    <location>
        <begin position="656"/>
        <end position="736"/>
    </location>
</feature>
<dbReference type="PROSITE" id="PS50297">
    <property type="entry name" value="ANK_REP_REGION"/>
    <property type="match status" value="11"/>
</dbReference>
<keyword evidence="8" id="KW-1185">Reference proteome</keyword>
<dbReference type="GO" id="GO:0003824">
    <property type="term" value="F:catalytic activity"/>
    <property type="evidence" value="ECO:0007669"/>
    <property type="project" value="InterPro"/>
</dbReference>
<name>A0A5N6JE93_9EURO</name>
<dbReference type="EMBL" id="ML732774">
    <property type="protein sequence ID" value="KAB8276988.1"/>
    <property type="molecule type" value="Genomic_DNA"/>
</dbReference>
<sequence length="1517" mass="167510">MCSPYSNDEYTVGWISALPIEMAAAKGMLDEEHGYLQSPPQQADQNTYILGRIGKFKVVIACLPKDEFGSSSAASVAKDMLFSFPNIRVGLLVGIGGGIPSYDSNETRDIRLGDVVISSDKENGGVVVYDFGKRLGDGSFHSISVLNRPPRALRTALARLEAEHILRENKISQYVSDMLGKYPRMKMNGFRYPGHGADKLFQPGYHHVSGNSCLDCDPAQEFDRPTRVGTEPVIHYGVIATGSSVIKHTPTRDEIKRKHRAVCLEMEAAGLMNTFPCVVIRGISDYADSHKNDQWQPYAAATAAACAKEFLEYLEPKAVEGGQTAKDLLNSLLPQVAGDIAGIAAHITRLRTVADGGEKQEVLNWLTTVTYGPQQSDLLGRRQEGTGQWLLDSIPFNVWLGQRKRTLFCPGIPGAGKTFITSLVISHRERTFQNDVCVAYIFCNYGDQDVQKPTHLLASLLRQLVSQHTLLPDNIKKLYELHREKQTRPSSYELSHLLRCMAADYRRVFFVIDALDECQVSDGSCTEFLSAVFSLQEQTGANVFATSRFVPHIVSHFTSAIQIEIRPSDTDIKKFLNSQMGCLPIFRQNIDIQQYIQAKITKAANGMFLLAKLLLDSLTDKTTRRQLENALENLPRGLEKLDRAYENAVMRILNQQPGFRALGIQVLTWVVYARRPLTILELRHALAIEVGERTFDQNNLPDPNLMISVCAGLVTVEAGFTRLVHYSAREYFNREGGRWFPNAQRDITRTCATYLSYDAFKTGVCPTRKSFNARLQKHPLYEYSARNWGDHARALSQLEEEGCVWDILIDGAKVRACAQALLAPKRDPWDEDFDHTTPRRVTCVHLVACYGLVTIMKMLIHFGEKIDAKDTNGQTALSKAAEFGHIALVKLLIQEGSDINSRDYRGLTPLCHAAGNGYVEVVKVLIDQGLNPEVIDDVYSTALSVAVWQGHESIIQILLSTRVSVHCGVDFLSDSVRKGHDTMLKLLLEQDAYMDSTILREMLNNAALYGHESIVTLLLRRNNDASFEDHWRISLSVAASNNHVGVVKIFLDKGINPDSWGYMGRTALSSAAYYGCEEVLKFLLKMGADPNAPNEDGSCPLICMLKGCYAQRPEQPKILELLLANGADLDLKDGDGRTPLSWAARQGVIHTTQFLLERNADPNSRDTHGRSPLFWGVMTRHSQEIVKLLFQHGADPRSTDDNGRTVLSRAAEYGSEGVVRLLLEMNVDVNISDNDGRSPLSWAAESANEATVKLLLQAEGIDTEGRDNIGRSAHLMAADRGSQAIVNLLSQKRPGGAQRPNDVSEVFSSELNTMMHLISSGAVDLNQSGEKALSWAAKTGHDGVVKLLLENGVDAEAKLDGGKSPLLWTVEHGSTDMVEFLLDKGVGLEARDSYGRTALFVAADKGYCEIVHLLKNAGADPDHKSHNHSTPLIQASSDGYEDVVELLLEMGADPLVADENGEAAIHHAASLGCLEVVEMLIEAGANLLSANHYGETPVAMAMKWGYEDVVRVLLSHM</sequence>
<dbReference type="SMART" id="SM00248">
    <property type="entry name" value="ANK"/>
    <property type="match status" value="18"/>
</dbReference>
<evidence type="ECO:0000259" key="4">
    <source>
        <dbReference type="Pfam" id="PF01048"/>
    </source>
</evidence>
<keyword evidence="1" id="KW-0677">Repeat</keyword>
<dbReference type="InterPro" id="IPR027417">
    <property type="entry name" value="P-loop_NTPase"/>
</dbReference>
<dbReference type="Pfam" id="PF00023">
    <property type="entry name" value="Ank"/>
    <property type="match status" value="1"/>
</dbReference>
<dbReference type="InterPro" id="IPR056884">
    <property type="entry name" value="NPHP3-like_N"/>
</dbReference>
<feature type="repeat" description="ANK" evidence="3">
    <location>
        <begin position="1427"/>
        <end position="1459"/>
    </location>
</feature>
<feature type="repeat" description="ANK" evidence="3">
    <location>
        <begin position="1063"/>
        <end position="1095"/>
    </location>
</feature>
<dbReference type="Gene3D" id="3.40.50.300">
    <property type="entry name" value="P-loop containing nucleotide triphosphate hydrolases"/>
    <property type="match status" value="1"/>
</dbReference>
<feature type="repeat" description="ANK" evidence="3">
    <location>
        <begin position="1394"/>
        <end position="1426"/>
    </location>
</feature>
<feature type="repeat" description="ANK" evidence="3">
    <location>
        <begin position="872"/>
        <end position="904"/>
    </location>
</feature>
<protein>
    <submittedName>
        <fullName evidence="7">Ankyrin repeat-containing domain protein</fullName>
    </submittedName>
</protein>
<dbReference type="PRINTS" id="PR01415">
    <property type="entry name" value="ANKYRIN"/>
</dbReference>
<dbReference type="Pfam" id="PF22939">
    <property type="entry name" value="WHD_GPIID"/>
    <property type="match status" value="1"/>
</dbReference>
<feature type="repeat" description="ANK" evidence="3">
    <location>
        <begin position="1135"/>
        <end position="1167"/>
    </location>
</feature>
<dbReference type="GO" id="GO:0009116">
    <property type="term" value="P:nucleoside metabolic process"/>
    <property type="evidence" value="ECO:0007669"/>
    <property type="project" value="InterPro"/>
</dbReference>
<evidence type="ECO:0000256" key="2">
    <source>
        <dbReference type="ARBA" id="ARBA00023043"/>
    </source>
</evidence>
<feature type="repeat" description="ANK" evidence="3">
    <location>
        <begin position="1361"/>
        <end position="1393"/>
    </location>
</feature>
<dbReference type="SUPFAM" id="SSF52540">
    <property type="entry name" value="P-loop containing nucleoside triphosphate hydrolases"/>
    <property type="match status" value="1"/>
</dbReference>
<dbReference type="InterPro" id="IPR035994">
    <property type="entry name" value="Nucleoside_phosphorylase_sf"/>
</dbReference>
<dbReference type="PROSITE" id="PS50088">
    <property type="entry name" value="ANK_REPEAT"/>
    <property type="match status" value="11"/>
</dbReference>
<gene>
    <name evidence="7" type="ORF">BDV30DRAFT_16971</name>
</gene>
<dbReference type="Pfam" id="PF24883">
    <property type="entry name" value="NPHP3_N"/>
    <property type="match status" value="1"/>
</dbReference>
<dbReference type="PANTHER" id="PTHR24198:SF165">
    <property type="entry name" value="ANKYRIN REPEAT-CONTAINING PROTEIN-RELATED"/>
    <property type="match status" value="1"/>
</dbReference>
<feature type="domain" description="Nephrocystin 3-like N-terminal" evidence="6">
    <location>
        <begin position="385"/>
        <end position="548"/>
    </location>
</feature>
<evidence type="ECO:0000256" key="1">
    <source>
        <dbReference type="ARBA" id="ARBA00022737"/>
    </source>
</evidence>
<feature type="repeat" description="ANK" evidence="3">
    <location>
        <begin position="1328"/>
        <end position="1360"/>
    </location>
</feature>
<dbReference type="InterPro" id="IPR036770">
    <property type="entry name" value="Ankyrin_rpt-contain_sf"/>
</dbReference>
<organism evidence="7 8">
    <name type="scientific">Aspergillus minisclerotigenes</name>
    <dbReference type="NCBI Taxonomy" id="656917"/>
    <lineage>
        <taxon>Eukaryota</taxon>
        <taxon>Fungi</taxon>
        <taxon>Dikarya</taxon>
        <taxon>Ascomycota</taxon>
        <taxon>Pezizomycotina</taxon>
        <taxon>Eurotiomycetes</taxon>
        <taxon>Eurotiomycetidae</taxon>
        <taxon>Eurotiales</taxon>
        <taxon>Aspergillaceae</taxon>
        <taxon>Aspergillus</taxon>
        <taxon>Aspergillus subgen. Circumdati</taxon>
    </lineage>
</organism>
<evidence type="ECO:0000256" key="3">
    <source>
        <dbReference type="PROSITE-ProRule" id="PRU00023"/>
    </source>
</evidence>
<keyword evidence="2 3" id="KW-0040">ANK repeat</keyword>
<feature type="repeat" description="ANK" evidence="3">
    <location>
        <begin position="905"/>
        <end position="937"/>
    </location>
</feature>
<dbReference type="Pfam" id="PF12796">
    <property type="entry name" value="Ank_2"/>
    <property type="match status" value="5"/>
</dbReference>
<evidence type="ECO:0000259" key="6">
    <source>
        <dbReference type="Pfam" id="PF24883"/>
    </source>
</evidence>
<feature type="repeat" description="ANK" evidence="3">
    <location>
        <begin position="1202"/>
        <end position="1234"/>
    </location>
</feature>
<feature type="repeat" description="ANK" evidence="3">
    <location>
        <begin position="1168"/>
        <end position="1201"/>
    </location>
</feature>
<dbReference type="PANTHER" id="PTHR24198">
    <property type="entry name" value="ANKYRIN REPEAT AND PROTEIN KINASE DOMAIN-CONTAINING PROTEIN"/>
    <property type="match status" value="1"/>
</dbReference>
<dbReference type="InterPro" id="IPR000845">
    <property type="entry name" value="Nucleoside_phosphorylase_d"/>
</dbReference>
<reference evidence="7 8" key="1">
    <citation type="submission" date="2019-04" db="EMBL/GenBank/DDBJ databases">
        <title>Fungal friends and foes A comparative genomics study of 23 Aspergillus species from section Flavi.</title>
        <authorList>
            <consortium name="DOE Joint Genome Institute"/>
            <person name="Kjaerbolling I."/>
            <person name="Vesth T.C."/>
            <person name="Frisvad J.C."/>
            <person name="Nybo J.L."/>
            <person name="Theobald S."/>
            <person name="Kildgaard S."/>
            <person name="Petersen T.I."/>
            <person name="Kuo A."/>
            <person name="Sato A."/>
            <person name="Lyhne E.K."/>
            <person name="Kogle M.E."/>
            <person name="Wiebenga A."/>
            <person name="Kun R.S."/>
            <person name="Lubbers R.J."/>
            <person name="Makela M.R."/>
            <person name="Barry K."/>
            <person name="Chovatia M."/>
            <person name="Clum A."/>
            <person name="Daum C."/>
            <person name="Haridas S."/>
            <person name="He G."/>
            <person name="LaButti K."/>
            <person name="Lipzen A."/>
            <person name="Mondo S."/>
            <person name="Pangilinan J."/>
            <person name="Riley R."/>
            <person name="Salamov A."/>
            <person name="Simmons B.A."/>
            <person name="Magnuson J.K."/>
            <person name="Henrissat B."/>
            <person name="Mortensen U.H."/>
            <person name="Larsen T.O."/>
            <person name="De vries R.P."/>
            <person name="Grigoriev I.V."/>
            <person name="Machida M."/>
            <person name="Baker S.E."/>
            <person name="Andersen M.R."/>
        </authorList>
    </citation>
    <scope>NUCLEOTIDE SEQUENCE [LARGE SCALE GENOMIC DNA]</scope>
    <source>
        <strain evidence="7 8">CBS 117635</strain>
    </source>
</reference>
<feature type="domain" description="Nucleoside phosphorylase" evidence="4">
    <location>
        <begin position="38"/>
        <end position="311"/>
    </location>
</feature>
<dbReference type="InterPro" id="IPR054471">
    <property type="entry name" value="GPIID_WHD"/>
</dbReference>
<dbReference type="Gene3D" id="3.40.50.1580">
    <property type="entry name" value="Nucleoside phosphorylase domain"/>
    <property type="match status" value="1"/>
</dbReference>
<dbReference type="InterPro" id="IPR002110">
    <property type="entry name" value="Ankyrin_rpt"/>
</dbReference>
<evidence type="ECO:0000313" key="8">
    <source>
        <dbReference type="Proteomes" id="UP000326289"/>
    </source>
</evidence>
<accession>A0A5N6JE93</accession>
<dbReference type="SUPFAM" id="SSF48403">
    <property type="entry name" value="Ankyrin repeat"/>
    <property type="match status" value="2"/>
</dbReference>
<proteinExistence type="predicted"/>
<dbReference type="SUPFAM" id="SSF53167">
    <property type="entry name" value="Purine and uridine phosphorylases"/>
    <property type="match status" value="1"/>
</dbReference>
<feature type="repeat" description="ANK" evidence="3">
    <location>
        <begin position="1460"/>
        <end position="1492"/>
    </location>
</feature>
<dbReference type="Gene3D" id="1.25.40.20">
    <property type="entry name" value="Ankyrin repeat-containing domain"/>
    <property type="match status" value="6"/>
</dbReference>
<dbReference type="Pfam" id="PF01048">
    <property type="entry name" value="PNP_UDP_1"/>
    <property type="match status" value="1"/>
</dbReference>
<dbReference type="Proteomes" id="UP000326289">
    <property type="component" value="Unassembled WGS sequence"/>
</dbReference>
<evidence type="ECO:0000313" key="7">
    <source>
        <dbReference type="EMBL" id="KAB8276988.1"/>
    </source>
</evidence>